<evidence type="ECO:0000313" key="1">
    <source>
        <dbReference type="EMBL" id="AXB72458.1"/>
    </source>
</evidence>
<accession>A0A2Z5DZI1</accession>
<organism evidence="1">
    <name type="scientific">Klebsiella pneumoniae</name>
    <dbReference type="NCBI Taxonomy" id="573"/>
    <lineage>
        <taxon>Bacteria</taxon>
        <taxon>Pseudomonadati</taxon>
        <taxon>Pseudomonadota</taxon>
        <taxon>Gammaproteobacteria</taxon>
        <taxon>Enterobacterales</taxon>
        <taxon>Enterobacteriaceae</taxon>
        <taxon>Klebsiella/Raoultella group</taxon>
        <taxon>Klebsiella</taxon>
        <taxon>Klebsiella pneumoniae complex</taxon>
    </lineage>
</organism>
<protein>
    <submittedName>
        <fullName evidence="1">Uncharacterized protein</fullName>
    </submittedName>
</protein>
<dbReference type="EMBL" id="MH161192">
    <property type="protein sequence ID" value="AXB72458.1"/>
    <property type="molecule type" value="Genomic_DNA"/>
</dbReference>
<name>A0A2Z5DZI1_KLEPN</name>
<sequence>MAPSYARYEKYTIHTIQFIHTIHTVQNLHTLFLFSRSDPISGGDGSADPSLPSAGQISQDVVSIPADITLYVVFIPVFASQSSAAEKITSLIH</sequence>
<reference evidence="1" key="1">
    <citation type="submission" date="2018-03" db="EMBL/GenBank/DDBJ databases">
        <title>Klebsiella pneumoniae strain SCKLB138 plasmid pSCKLB138-1 complete sequence.</title>
        <authorList>
            <person name="Xiang R."/>
        </authorList>
    </citation>
    <scope>NUCLEOTIDE SEQUENCE</scope>
    <source>
        <strain evidence="1">SCKLB138</strain>
        <plasmid evidence="1">pSCKLB138-1</plasmid>
    </source>
</reference>
<keyword evidence="1" id="KW-0614">Plasmid</keyword>
<proteinExistence type="predicted"/>
<dbReference type="AlphaFoldDB" id="A0A2Z5DZI1"/>
<geneLocation type="plasmid" evidence="1">
    <name>pSCKLB138-1</name>
</geneLocation>